<proteinExistence type="predicted"/>
<organism evidence="1 2">
    <name type="scientific">Phyllostomus discolor</name>
    <name type="common">pale spear-nosed bat</name>
    <dbReference type="NCBI Taxonomy" id="89673"/>
    <lineage>
        <taxon>Eukaryota</taxon>
        <taxon>Metazoa</taxon>
        <taxon>Chordata</taxon>
        <taxon>Craniata</taxon>
        <taxon>Vertebrata</taxon>
        <taxon>Euteleostomi</taxon>
        <taxon>Mammalia</taxon>
        <taxon>Eutheria</taxon>
        <taxon>Laurasiatheria</taxon>
        <taxon>Chiroptera</taxon>
        <taxon>Yangochiroptera</taxon>
        <taxon>Phyllostomidae</taxon>
        <taxon>Phyllostominae</taxon>
        <taxon>Phyllostomus</taxon>
    </lineage>
</organism>
<dbReference type="Proteomes" id="UP000664940">
    <property type="component" value="Unassembled WGS sequence"/>
</dbReference>
<evidence type="ECO:0000313" key="1">
    <source>
        <dbReference type="EMBL" id="KAF6131057.1"/>
    </source>
</evidence>
<accession>A0A834BIP7</accession>
<reference evidence="1 2" key="1">
    <citation type="journal article" date="2020" name="Nature">
        <title>Six reference-quality genomes reveal evolution of bat adaptations.</title>
        <authorList>
            <person name="Jebb D."/>
            <person name="Huang Z."/>
            <person name="Pippel M."/>
            <person name="Hughes G.M."/>
            <person name="Lavrichenko K."/>
            <person name="Devanna P."/>
            <person name="Winkler S."/>
            <person name="Jermiin L.S."/>
            <person name="Skirmuntt E.C."/>
            <person name="Katzourakis A."/>
            <person name="Burkitt-Gray L."/>
            <person name="Ray D.A."/>
            <person name="Sullivan K.A.M."/>
            <person name="Roscito J.G."/>
            <person name="Kirilenko B.M."/>
            <person name="Davalos L.M."/>
            <person name="Corthals A.P."/>
            <person name="Power M.L."/>
            <person name="Jones G."/>
            <person name="Ransome R.D."/>
            <person name="Dechmann D.K.N."/>
            <person name="Locatelli A.G."/>
            <person name="Puechmaille S.J."/>
            <person name="Fedrigo O."/>
            <person name="Jarvis E.D."/>
            <person name="Hiller M."/>
            <person name="Vernes S.C."/>
            <person name="Myers E.W."/>
            <person name="Teeling E.C."/>
        </authorList>
    </citation>
    <scope>NUCLEOTIDE SEQUENCE [LARGE SCALE GENOMIC DNA]</scope>
    <source>
        <strain evidence="1">Bat1K_MPI-CBG_1</strain>
    </source>
</reference>
<gene>
    <name evidence="1" type="ORF">HJG60_007958</name>
</gene>
<comment type="caution">
    <text evidence="1">The sequence shown here is derived from an EMBL/GenBank/DDBJ whole genome shotgun (WGS) entry which is preliminary data.</text>
</comment>
<dbReference type="EMBL" id="JABVXQ010000001">
    <property type="protein sequence ID" value="KAF6131057.1"/>
    <property type="molecule type" value="Genomic_DNA"/>
</dbReference>
<dbReference type="AlphaFoldDB" id="A0A834BIP7"/>
<protein>
    <submittedName>
        <fullName evidence="1">Uncharacterized protein</fullName>
    </submittedName>
</protein>
<evidence type="ECO:0000313" key="2">
    <source>
        <dbReference type="Proteomes" id="UP000664940"/>
    </source>
</evidence>
<name>A0A834BIP7_9CHIR</name>
<sequence>MGLWAGPHREERTKLLLSHCGSTAPVSQPRDYRETASIASEEMGGDAAGRGVGLYRAAAVSITFLPWFPSGSRCFSESKDFRCPSTLPPTYDPPPAPALPVQPLICLIRRCCSEKKETWVAQTLGPGRGKYTSSLRPYIRSVLATAALAD</sequence>